<dbReference type="InterPro" id="IPR001789">
    <property type="entry name" value="Sig_transdc_resp-reg_receiver"/>
</dbReference>
<dbReference type="AlphaFoldDB" id="A0A934K548"/>
<evidence type="ECO:0000259" key="9">
    <source>
        <dbReference type="PROSITE" id="PS51755"/>
    </source>
</evidence>
<gene>
    <name evidence="10" type="ORF">JF922_19445</name>
</gene>
<name>A0A934K548_9BACT</name>
<dbReference type="SUPFAM" id="SSF52172">
    <property type="entry name" value="CheY-like"/>
    <property type="match status" value="1"/>
</dbReference>
<evidence type="ECO:0000256" key="2">
    <source>
        <dbReference type="ARBA" id="ARBA00023012"/>
    </source>
</evidence>
<dbReference type="FunFam" id="3.40.50.2300:FF:000001">
    <property type="entry name" value="DNA-binding response regulator PhoB"/>
    <property type="match status" value="1"/>
</dbReference>
<sequence>MRVLIVEDDHRLAASVRRGLEGEGFATDTVHDGEEALAAAQTTPYDVILLDLMLPRVDGIEVSRRLRQRRVQVPILMLTARDSVDDRVLGLESGADDYLVKPFALREVVARIRALSRRHLADRTAVLTAGPVALDTGGRTLRVGERQVEVTPKEYAILEYFMLNQGRLLTRDQIIEHVWDYDFEGGRNLIETYINRLRSKITRAGAPDPFVTVRGSGGYRFDHRPRAE</sequence>
<proteinExistence type="predicted"/>
<evidence type="ECO:0000256" key="1">
    <source>
        <dbReference type="ARBA" id="ARBA00022553"/>
    </source>
</evidence>
<keyword evidence="3" id="KW-0805">Transcription regulation</keyword>
<evidence type="ECO:0000313" key="11">
    <source>
        <dbReference type="Proteomes" id="UP000612893"/>
    </source>
</evidence>
<dbReference type="Proteomes" id="UP000612893">
    <property type="component" value="Unassembled WGS sequence"/>
</dbReference>
<dbReference type="InterPro" id="IPR039420">
    <property type="entry name" value="WalR-like"/>
</dbReference>
<evidence type="ECO:0000256" key="3">
    <source>
        <dbReference type="ARBA" id="ARBA00023015"/>
    </source>
</evidence>
<dbReference type="Pfam" id="PF00072">
    <property type="entry name" value="Response_reg"/>
    <property type="match status" value="1"/>
</dbReference>
<organism evidence="10 11">
    <name type="scientific">Candidatus Nephthysia bennettiae</name>
    <dbReference type="NCBI Taxonomy" id="3127016"/>
    <lineage>
        <taxon>Bacteria</taxon>
        <taxon>Bacillati</taxon>
        <taxon>Candidatus Dormiibacterota</taxon>
        <taxon>Candidatus Dormibacteria</taxon>
        <taxon>Candidatus Dormibacterales</taxon>
        <taxon>Candidatus Dormibacteraceae</taxon>
        <taxon>Candidatus Nephthysia</taxon>
    </lineage>
</organism>
<accession>A0A934K548</accession>
<dbReference type="SMART" id="SM00862">
    <property type="entry name" value="Trans_reg_C"/>
    <property type="match status" value="1"/>
</dbReference>
<evidence type="ECO:0000256" key="6">
    <source>
        <dbReference type="PROSITE-ProRule" id="PRU00169"/>
    </source>
</evidence>
<evidence type="ECO:0000313" key="10">
    <source>
        <dbReference type="EMBL" id="MBJ7600234.1"/>
    </source>
</evidence>
<dbReference type="SMART" id="SM00448">
    <property type="entry name" value="REC"/>
    <property type="match status" value="1"/>
</dbReference>
<dbReference type="InterPro" id="IPR011006">
    <property type="entry name" value="CheY-like_superfamily"/>
</dbReference>
<keyword evidence="2" id="KW-0902">Two-component regulatory system</keyword>
<dbReference type="InterPro" id="IPR036388">
    <property type="entry name" value="WH-like_DNA-bd_sf"/>
</dbReference>
<dbReference type="PANTHER" id="PTHR48111">
    <property type="entry name" value="REGULATOR OF RPOS"/>
    <property type="match status" value="1"/>
</dbReference>
<dbReference type="PROSITE" id="PS51755">
    <property type="entry name" value="OMPR_PHOB"/>
    <property type="match status" value="1"/>
</dbReference>
<dbReference type="Gene3D" id="3.40.50.2300">
    <property type="match status" value="1"/>
</dbReference>
<dbReference type="GO" id="GO:0000160">
    <property type="term" value="P:phosphorelay signal transduction system"/>
    <property type="evidence" value="ECO:0007669"/>
    <property type="project" value="UniProtKB-KW"/>
</dbReference>
<protein>
    <submittedName>
        <fullName evidence="10">Response regulator transcription factor</fullName>
    </submittedName>
</protein>
<evidence type="ECO:0000256" key="4">
    <source>
        <dbReference type="ARBA" id="ARBA00023125"/>
    </source>
</evidence>
<dbReference type="PANTHER" id="PTHR48111:SF22">
    <property type="entry name" value="REGULATOR OF RPOS"/>
    <property type="match status" value="1"/>
</dbReference>
<keyword evidence="4 7" id="KW-0238">DNA-binding</keyword>
<dbReference type="EMBL" id="JAEKNR010000195">
    <property type="protein sequence ID" value="MBJ7600234.1"/>
    <property type="molecule type" value="Genomic_DNA"/>
</dbReference>
<keyword evidence="1 6" id="KW-0597">Phosphoprotein</keyword>
<feature type="domain" description="OmpR/PhoB-type" evidence="9">
    <location>
        <begin position="124"/>
        <end position="223"/>
    </location>
</feature>
<evidence type="ECO:0000259" key="8">
    <source>
        <dbReference type="PROSITE" id="PS50110"/>
    </source>
</evidence>
<dbReference type="CDD" id="cd00383">
    <property type="entry name" value="trans_reg_C"/>
    <property type="match status" value="1"/>
</dbReference>
<dbReference type="CDD" id="cd17624">
    <property type="entry name" value="REC_OmpR_PmrA-like"/>
    <property type="match status" value="1"/>
</dbReference>
<comment type="caution">
    <text evidence="10">The sequence shown here is derived from an EMBL/GenBank/DDBJ whole genome shotgun (WGS) entry which is preliminary data.</text>
</comment>
<dbReference type="InterPro" id="IPR001867">
    <property type="entry name" value="OmpR/PhoB-type_DNA-bd"/>
</dbReference>
<keyword evidence="5" id="KW-0804">Transcription</keyword>
<dbReference type="GO" id="GO:0003677">
    <property type="term" value="F:DNA binding"/>
    <property type="evidence" value="ECO:0007669"/>
    <property type="project" value="UniProtKB-UniRule"/>
</dbReference>
<dbReference type="RefSeq" id="WP_338203984.1">
    <property type="nucleotide sequence ID" value="NZ_JAEKNR010000195.1"/>
</dbReference>
<feature type="modified residue" description="4-aspartylphosphate" evidence="6">
    <location>
        <position position="51"/>
    </location>
</feature>
<dbReference type="PROSITE" id="PS50110">
    <property type="entry name" value="RESPONSE_REGULATORY"/>
    <property type="match status" value="1"/>
</dbReference>
<reference evidence="10" key="1">
    <citation type="submission" date="2020-10" db="EMBL/GenBank/DDBJ databases">
        <title>Ca. Dormibacterota MAGs.</title>
        <authorList>
            <person name="Montgomery K."/>
        </authorList>
    </citation>
    <scope>NUCLEOTIDE SEQUENCE [LARGE SCALE GENOMIC DNA]</scope>
    <source>
        <strain evidence="10">SC8812_S17_10</strain>
    </source>
</reference>
<evidence type="ECO:0000256" key="7">
    <source>
        <dbReference type="PROSITE-ProRule" id="PRU01091"/>
    </source>
</evidence>
<evidence type="ECO:0000256" key="5">
    <source>
        <dbReference type="ARBA" id="ARBA00023163"/>
    </source>
</evidence>
<feature type="domain" description="Response regulatory" evidence="8">
    <location>
        <begin position="2"/>
        <end position="116"/>
    </location>
</feature>
<dbReference type="Gene3D" id="1.10.10.10">
    <property type="entry name" value="Winged helix-like DNA-binding domain superfamily/Winged helix DNA-binding domain"/>
    <property type="match status" value="1"/>
</dbReference>
<dbReference type="Pfam" id="PF00486">
    <property type="entry name" value="Trans_reg_C"/>
    <property type="match status" value="1"/>
</dbReference>
<feature type="DNA-binding region" description="OmpR/PhoB-type" evidence="7">
    <location>
        <begin position="124"/>
        <end position="223"/>
    </location>
</feature>
<dbReference type="Gene3D" id="6.10.250.690">
    <property type="match status" value="1"/>
</dbReference>
<keyword evidence="11" id="KW-1185">Reference proteome</keyword>